<dbReference type="OrthoDB" id="9813719at2"/>
<evidence type="ECO:0000313" key="4">
    <source>
        <dbReference type="EMBL" id="KKJ00012.1"/>
    </source>
</evidence>
<dbReference type="eggNOG" id="COG3177">
    <property type="taxonomic scope" value="Bacteria"/>
</dbReference>
<dbReference type="STRING" id="317619.GCA_000332315_00667"/>
<feature type="binding site" evidence="2">
    <location>
        <begin position="248"/>
        <end position="249"/>
    </location>
    <ligand>
        <name>ATP</name>
        <dbReference type="ChEBI" id="CHEBI:30616"/>
    </ligand>
</feature>
<dbReference type="InterPro" id="IPR003812">
    <property type="entry name" value="Fido"/>
</dbReference>
<reference evidence="4" key="1">
    <citation type="submission" date="2012-04" db="EMBL/GenBank/DDBJ databases">
        <authorList>
            <person name="Borisov I.G."/>
            <person name="Ivanikova N.V."/>
            <person name="Pinevich A.V."/>
        </authorList>
    </citation>
    <scope>NUCLEOTIDE SEQUENCE</scope>
    <source>
        <strain evidence="4">CALU 1027</strain>
    </source>
</reference>
<dbReference type="Pfam" id="PF13776">
    <property type="entry name" value="DUF4172"/>
    <property type="match status" value="1"/>
</dbReference>
<feature type="domain" description="Fido" evidence="3">
    <location>
        <begin position="113"/>
        <end position="271"/>
    </location>
</feature>
<dbReference type="PANTHER" id="PTHR13504:SF33">
    <property type="entry name" value="FIC FAMILY PROTEIN"/>
    <property type="match status" value="1"/>
</dbReference>
<dbReference type="InterPro" id="IPR036597">
    <property type="entry name" value="Fido-like_dom_sf"/>
</dbReference>
<feature type="active site" evidence="1">
    <location>
        <position position="206"/>
    </location>
</feature>
<protein>
    <submittedName>
        <fullName evidence="4">Cell division protein Fic</fullName>
    </submittedName>
</protein>
<dbReference type="GO" id="GO:0051301">
    <property type="term" value="P:cell division"/>
    <property type="evidence" value="ECO:0007669"/>
    <property type="project" value="UniProtKB-KW"/>
</dbReference>
<evidence type="ECO:0000259" key="3">
    <source>
        <dbReference type="PROSITE" id="PS51459"/>
    </source>
</evidence>
<dbReference type="InterPro" id="IPR040198">
    <property type="entry name" value="Fido_containing"/>
</dbReference>
<feature type="binding site" evidence="2">
    <location>
        <begin position="210"/>
        <end position="217"/>
    </location>
    <ligand>
        <name>ATP</name>
        <dbReference type="ChEBI" id="CHEBI:30616"/>
    </ligand>
</feature>
<accession>A0A0M2Q047</accession>
<dbReference type="Gene3D" id="1.10.3290.10">
    <property type="entry name" value="Fido-like domain"/>
    <property type="match status" value="1"/>
</dbReference>
<dbReference type="InterPro" id="IPR025230">
    <property type="entry name" value="DUF4172"/>
</dbReference>
<dbReference type="SUPFAM" id="SSF140931">
    <property type="entry name" value="Fic-like"/>
    <property type="match status" value="1"/>
</dbReference>
<dbReference type="PROSITE" id="PS51459">
    <property type="entry name" value="FIDO"/>
    <property type="match status" value="1"/>
</dbReference>
<dbReference type="PANTHER" id="PTHR13504">
    <property type="entry name" value="FIDO DOMAIN-CONTAINING PROTEIN DDB_G0283145"/>
    <property type="match status" value="1"/>
</dbReference>
<dbReference type="AlphaFoldDB" id="A0A0M2Q047"/>
<dbReference type="Pfam" id="PF02661">
    <property type="entry name" value="Fic"/>
    <property type="match status" value="1"/>
</dbReference>
<dbReference type="InterPro" id="IPR036388">
    <property type="entry name" value="WH-like_DNA-bd_sf"/>
</dbReference>
<proteinExistence type="predicted"/>
<sequence length="374" mass="42136">MWIYEQPDWPNFQWKQDSLLHPLANLRHRQGYLLGLITGLGLDFSKTANLTTLTEETVKSWAIEGQALDAKAVKSSLAQRLGMPHPPSTGLDRSIEGITAMMLDATQNAGDPLTRERLWSWHAALFPTGYSGLRAIEVGQWRTDASGPMQVVSGPMGRETLHYQAPRALQLPKAMTQFLRWFNQPPSDLEPILQAGIAHFWFLTLHPFEDGNGRIARALTELALARADGSPLRFYSLSAQIAADRKQYYLILERQQRSSLDLTPWLLWFLGCCDRALTRAETVVSTLRYQATLWQHLSQHSLNARQRKIISRLLDPFKGNLTTSKYAKLAKCSTDTALRDIQALLDYGALIRNPAQGRSTSYRLPTPAELNISE</sequence>
<comment type="caution">
    <text evidence="4">The sequence shown here is derived from an EMBL/GenBank/DDBJ whole genome shotgun (WGS) entry which is preliminary data.</text>
</comment>
<evidence type="ECO:0000256" key="2">
    <source>
        <dbReference type="PIRSR" id="PIRSR640198-2"/>
    </source>
</evidence>
<keyword evidence="2" id="KW-0067">ATP-binding</keyword>
<dbReference type="Gene3D" id="1.10.10.10">
    <property type="entry name" value="Winged helix-like DNA-binding domain superfamily/Winged helix DNA-binding domain"/>
    <property type="match status" value="1"/>
</dbReference>
<evidence type="ECO:0000256" key="1">
    <source>
        <dbReference type="PIRSR" id="PIRSR640198-1"/>
    </source>
</evidence>
<keyword evidence="4" id="KW-0132">Cell division</keyword>
<keyword evidence="5" id="KW-1185">Reference proteome</keyword>
<keyword evidence="2" id="KW-0547">Nucleotide-binding</keyword>
<dbReference type="Proteomes" id="UP000034681">
    <property type="component" value="Unassembled WGS sequence"/>
</dbReference>
<name>A0A0M2Q047_PROHO</name>
<gene>
    <name evidence="4" type="ORF">PROH_09540</name>
</gene>
<organism evidence="4 5">
    <name type="scientific">Prochlorothrix hollandica PCC 9006 = CALU 1027</name>
    <dbReference type="NCBI Taxonomy" id="317619"/>
    <lineage>
        <taxon>Bacteria</taxon>
        <taxon>Bacillati</taxon>
        <taxon>Cyanobacteriota</taxon>
        <taxon>Cyanophyceae</taxon>
        <taxon>Prochlorotrichales</taxon>
        <taxon>Prochlorotrichaceae</taxon>
        <taxon>Prochlorothrix</taxon>
    </lineage>
</organism>
<dbReference type="EMBL" id="AJTX02000004">
    <property type="protein sequence ID" value="KKJ00012.1"/>
    <property type="molecule type" value="Genomic_DNA"/>
</dbReference>
<evidence type="ECO:0000313" key="5">
    <source>
        <dbReference type="Proteomes" id="UP000034681"/>
    </source>
</evidence>
<dbReference type="GO" id="GO:0005524">
    <property type="term" value="F:ATP binding"/>
    <property type="evidence" value="ECO:0007669"/>
    <property type="project" value="UniProtKB-KW"/>
</dbReference>
<dbReference type="RefSeq" id="WP_017711312.1">
    <property type="nucleotide sequence ID" value="NZ_KB235933.1"/>
</dbReference>
<keyword evidence="4" id="KW-0131">Cell cycle</keyword>